<evidence type="ECO:0000256" key="1">
    <source>
        <dbReference type="ARBA" id="ARBA00007362"/>
    </source>
</evidence>
<dbReference type="Gene3D" id="1.10.3730.20">
    <property type="match status" value="1"/>
</dbReference>
<evidence type="ECO:0000259" key="4">
    <source>
        <dbReference type="Pfam" id="PF00892"/>
    </source>
</evidence>
<feature type="transmembrane region" description="Helical" evidence="3">
    <location>
        <begin position="124"/>
        <end position="144"/>
    </location>
</feature>
<keyword evidence="3" id="KW-1133">Transmembrane helix</keyword>
<organism evidence="5 6">
    <name type="scientific">Glycomyces rhizosphaerae</name>
    <dbReference type="NCBI Taxonomy" id="2054422"/>
    <lineage>
        <taxon>Bacteria</taxon>
        <taxon>Bacillati</taxon>
        <taxon>Actinomycetota</taxon>
        <taxon>Actinomycetes</taxon>
        <taxon>Glycomycetales</taxon>
        <taxon>Glycomycetaceae</taxon>
        <taxon>Glycomyces</taxon>
    </lineage>
</organism>
<dbReference type="PANTHER" id="PTHR12715">
    <property type="entry name" value="TRANSPORTER, DRUG/METABOLITE EXPORTER FAMILY"/>
    <property type="match status" value="1"/>
</dbReference>
<feature type="transmembrane region" description="Helical" evidence="3">
    <location>
        <begin position="246"/>
        <end position="263"/>
    </location>
</feature>
<feature type="transmembrane region" description="Helical" evidence="3">
    <location>
        <begin position="215"/>
        <end position="234"/>
    </location>
</feature>
<dbReference type="InterPro" id="IPR000620">
    <property type="entry name" value="EamA_dom"/>
</dbReference>
<keyword evidence="3" id="KW-0812">Transmembrane</keyword>
<comment type="similarity">
    <text evidence="1">Belongs to the EamA transporter family.</text>
</comment>
<gene>
    <name evidence="5" type="ORF">ACFO8M_23930</name>
</gene>
<feature type="transmembrane region" description="Helical" evidence="3">
    <location>
        <begin position="150"/>
        <end position="171"/>
    </location>
</feature>
<feature type="transmembrane region" description="Helical" evidence="3">
    <location>
        <begin position="66"/>
        <end position="85"/>
    </location>
</feature>
<dbReference type="Pfam" id="PF00892">
    <property type="entry name" value="EamA"/>
    <property type="match status" value="2"/>
</dbReference>
<feature type="transmembrane region" description="Helical" evidence="3">
    <location>
        <begin position="97"/>
        <end position="117"/>
    </location>
</feature>
<dbReference type="RefSeq" id="WP_387980224.1">
    <property type="nucleotide sequence ID" value="NZ_JBHRWO010000021.1"/>
</dbReference>
<dbReference type="EMBL" id="JBHRWO010000021">
    <property type="protein sequence ID" value="MFC3495545.1"/>
    <property type="molecule type" value="Genomic_DNA"/>
</dbReference>
<feature type="compositionally biased region" description="Low complexity" evidence="2">
    <location>
        <begin position="303"/>
        <end position="316"/>
    </location>
</feature>
<feature type="transmembrane region" description="Helical" evidence="3">
    <location>
        <begin position="183"/>
        <end position="203"/>
    </location>
</feature>
<feature type="domain" description="EamA" evidence="4">
    <location>
        <begin position="152"/>
        <end position="285"/>
    </location>
</feature>
<evidence type="ECO:0000313" key="6">
    <source>
        <dbReference type="Proteomes" id="UP001595712"/>
    </source>
</evidence>
<evidence type="ECO:0000256" key="2">
    <source>
        <dbReference type="SAM" id="MobiDB-lite"/>
    </source>
</evidence>
<dbReference type="SUPFAM" id="SSF103481">
    <property type="entry name" value="Multidrug resistance efflux transporter EmrE"/>
    <property type="match status" value="2"/>
</dbReference>
<feature type="transmembrane region" description="Helical" evidence="3">
    <location>
        <begin position="269"/>
        <end position="285"/>
    </location>
</feature>
<proteinExistence type="inferred from homology"/>
<dbReference type="InterPro" id="IPR052756">
    <property type="entry name" value="Alkyne_AA_exporter"/>
</dbReference>
<name>A0ABV7Q4E1_9ACTN</name>
<sequence>MSEQFNPRAALAIGITVLCWASAFVSIRDAGRHLDPGPLTLGRAAIAAIVLLAVWAIRREGLPARAAWPGILTAGVLWFGLYMVALNWGEQLVDAGTAALIVNIGPILIALLGGWFLKEGFPPRLFLGIAISFAGVAVVSLSMSRDGASSVLGVLLCLVSAVTYAISVVVQKPTLKHCSSLQFTAFGNLIAAVLCLPFAPLLFSELESAPTSATLHVLYLGLFPTALAFLTWGYALRFTTAGKLGATTYVVPAIVVGMSWLLLDEIPTWLTLAGGALALVGVAISRSRGRKNTDATSKPPLEPAAADGADVPVAKP</sequence>
<feature type="transmembrane region" description="Helical" evidence="3">
    <location>
        <begin position="39"/>
        <end position="57"/>
    </location>
</feature>
<accession>A0ABV7Q4E1</accession>
<keyword evidence="3" id="KW-0472">Membrane</keyword>
<dbReference type="InterPro" id="IPR037185">
    <property type="entry name" value="EmrE-like"/>
</dbReference>
<dbReference type="Proteomes" id="UP001595712">
    <property type="component" value="Unassembled WGS sequence"/>
</dbReference>
<reference evidence="6" key="1">
    <citation type="journal article" date="2019" name="Int. J. Syst. Evol. Microbiol.">
        <title>The Global Catalogue of Microorganisms (GCM) 10K type strain sequencing project: providing services to taxonomists for standard genome sequencing and annotation.</title>
        <authorList>
            <consortium name="The Broad Institute Genomics Platform"/>
            <consortium name="The Broad Institute Genome Sequencing Center for Infectious Disease"/>
            <person name="Wu L."/>
            <person name="Ma J."/>
        </authorList>
    </citation>
    <scope>NUCLEOTIDE SEQUENCE [LARGE SCALE GENOMIC DNA]</scope>
    <source>
        <strain evidence="6">CGMCC 4.7396</strain>
    </source>
</reference>
<keyword evidence="6" id="KW-1185">Reference proteome</keyword>
<dbReference type="PANTHER" id="PTHR12715:SF4">
    <property type="entry name" value="EAMA DOMAIN-CONTAINING PROTEIN"/>
    <property type="match status" value="1"/>
</dbReference>
<protein>
    <submittedName>
        <fullName evidence="5">DMT family transporter</fullName>
    </submittedName>
</protein>
<feature type="domain" description="EamA" evidence="4">
    <location>
        <begin position="10"/>
        <end position="140"/>
    </location>
</feature>
<feature type="region of interest" description="Disordered" evidence="2">
    <location>
        <begin position="290"/>
        <end position="316"/>
    </location>
</feature>
<evidence type="ECO:0000256" key="3">
    <source>
        <dbReference type="SAM" id="Phobius"/>
    </source>
</evidence>
<evidence type="ECO:0000313" key="5">
    <source>
        <dbReference type="EMBL" id="MFC3495545.1"/>
    </source>
</evidence>
<comment type="caution">
    <text evidence="5">The sequence shown here is derived from an EMBL/GenBank/DDBJ whole genome shotgun (WGS) entry which is preliminary data.</text>
</comment>